<evidence type="ECO:0000313" key="20">
    <source>
        <dbReference type="Proteomes" id="UP001318040"/>
    </source>
</evidence>
<dbReference type="Gene3D" id="1.10.510.10">
    <property type="entry name" value="Transferase(Phosphotransferase) domain 1"/>
    <property type="match status" value="1"/>
</dbReference>
<dbReference type="PANTHER" id="PTHR24342">
    <property type="entry name" value="SERINE/THREONINE-PROTEIN KINASE 17"/>
    <property type="match status" value="1"/>
</dbReference>
<dbReference type="InterPro" id="IPR008271">
    <property type="entry name" value="Ser/Thr_kinase_AS"/>
</dbReference>
<keyword evidence="8 15" id="KW-0547">Nucleotide-binding</keyword>
<feature type="domain" description="Death" evidence="18">
    <location>
        <begin position="1368"/>
        <end position="1491"/>
    </location>
</feature>
<evidence type="ECO:0000256" key="12">
    <source>
        <dbReference type="ARBA" id="ARBA00048679"/>
    </source>
</evidence>
<keyword evidence="10 15" id="KW-0067">ATP-binding</keyword>
<dbReference type="GO" id="GO:0004674">
    <property type="term" value="F:protein serine/threonine kinase activity"/>
    <property type="evidence" value="ECO:0007669"/>
    <property type="project" value="UniProtKB-KW"/>
</dbReference>
<dbReference type="Gene3D" id="1.20.5.460">
    <property type="entry name" value="Single helix bin"/>
    <property type="match status" value="1"/>
</dbReference>
<dbReference type="PROSITE" id="PS51424">
    <property type="entry name" value="ROC"/>
    <property type="match status" value="1"/>
</dbReference>
<dbReference type="Pfam" id="PF00069">
    <property type="entry name" value="Pkinase"/>
    <property type="match status" value="1"/>
</dbReference>
<dbReference type="PROSITE" id="PS00107">
    <property type="entry name" value="PROTEIN_KINASE_ATP"/>
    <property type="match status" value="1"/>
</dbReference>
<dbReference type="KEGG" id="pmrn:116941936"/>
<feature type="region of interest" description="Disordered" evidence="16">
    <location>
        <begin position="1497"/>
        <end position="1527"/>
    </location>
</feature>
<dbReference type="PANTHER" id="PTHR24342:SF17">
    <property type="entry name" value="DEATH-ASSOCIATED PROTEIN KINASE 1"/>
    <property type="match status" value="1"/>
</dbReference>
<evidence type="ECO:0000256" key="1">
    <source>
        <dbReference type="ARBA" id="ARBA00001946"/>
    </source>
</evidence>
<keyword evidence="9 21" id="KW-0418">Kinase</keyword>
<dbReference type="Proteomes" id="UP001318040">
    <property type="component" value="Chromosome 13"/>
</dbReference>
<dbReference type="InterPro" id="IPR020859">
    <property type="entry name" value="ROC"/>
</dbReference>
<dbReference type="PROSITE" id="PS50297">
    <property type="entry name" value="ANK_REP_REGION"/>
    <property type="match status" value="7"/>
</dbReference>
<dbReference type="SUPFAM" id="SSF48403">
    <property type="entry name" value="Ankyrin repeat"/>
    <property type="match status" value="1"/>
</dbReference>
<organism evidence="20 23">
    <name type="scientific">Petromyzon marinus</name>
    <name type="common">Sea lamprey</name>
    <dbReference type="NCBI Taxonomy" id="7757"/>
    <lineage>
        <taxon>Eukaryota</taxon>
        <taxon>Metazoa</taxon>
        <taxon>Chordata</taxon>
        <taxon>Craniata</taxon>
        <taxon>Vertebrata</taxon>
        <taxon>Cyclostomata</taxon>
        <taxon>Hyperoartia</taxon>
        <taxon>Petromyzontiformes</taxon>
        <taxon>Petromyzontidae</taxon>
        <taxon>Petromyzon</taxon>
    </lineage>
</organism>
<evidence type="ECO:0000313" key="21">
    <source>
        <dbReference type="RefSeq" id="XP_032809218.1"/>
    </source>
</evidence>
<feature type="repeat" description="ANK" evidence="14">
    <location>
        <begin position="582"/>
        <end position="614"/>
    </location>
</feature>
<feature type="binding site" evidence="15">
    <location>
        <position position="50"/>
    </location>
    <ligand>
        <name>ATP</name>
        <dbReference type="ChEBI" id="CHEBI:30616"/>
    </ligand>
</feature>
<comment type="similarity">
    <text evidence="13">Belongs to the protein kinase superfamily. CAMK Ser/Thr protein kinase family. DAP kinase subfamily.</text>
</comment>
<dbReference type="SUPFAM" id="SSF47986">
    <property type="entry name" value="DEATH domain"/>
    <property type="match status" value="1"/>
</dbReference>
<dbReference type="SMART" id="SM00248">
    <property type="entry name" value="ANK"/>
    <property type="match status" value="9"/>
</dbReference>
<dbReference type="InterPro" id="IPR011009">
    <property type="entry name" value="Kinase-like_dom_sf"/>
</dbReference>
<proteinExistence type="inferred from homology"/>
<dbReference type="FunFam" id="1.10.510.10:FF:000250">
    <property type="entry name" value="Death-associated protein kinase 3"/>
    <property type="match status" value="1"/>
</dbReference>
<sequence>MVSGMAIFRQESVEDYYEIGEELGSGHFAVVKRCREKTSGEEFAAKLIRKSRSARSSRRGVVREDIEREVNVLRGLRHPNVIALHDVFESKADVILILELVSGGELFDFLAKKDALSEEEATEFIKQILDGVHYLHSKHIAHFDLKPENIMLLECNQPNPRIKLIDFGLAHIIEEGIEFRNIFGTPEFVAPEVVNYEPLGLEADMWSIGVITYILLSGASPFLGDSKQETLTNITGVKYEFDEEYFDQTSQLAMDFIRRLLVKDPKKRMTVKDCLSHPWIKPKDTRQALSRKASVVNMEKFKKFNARRKWKQSVRLISLCNRLSRSFLSRSNLNINKSTDTLDEEDSFVVKAIVHAINDDNLPGLRHLLESLKGYDLNQPNKHGEPPLLIAAACGNNQILEFLMSRGARVDVHDKHGANAVYWAARQGHLHTIQFLKDKNCSLDNRDKSEETPLHVAARYGFVDVVQQLCKAGANPNPTDKELETPLHCAAWHGHTPVAQALCRAGCALNMQNRDGETPLLSAAARGHRDIVQCLVEHGSQLQLTDKNGWTALHFAVRRRQADIVGYLLTRGGRWADVGDQHGETPLHLASKDGSLPTVRALCLASYSPDVPNKHGCTPLHLAAHHGHLEVVRQLCVVGASLEVLSNEGLTAEELAKTEGHTEVVRLLSRLRKEGQRAQYGQQLRATQTPQPRIKLKFFGYAGSGKSTLIESLKCGLLRGLFRRRRPRLASAGSSISSRFPAVLSTHKTPSSSSIANLYAGCENVSVKSRSMMFEPSMSKGMLGALVSPSQTSSFPFDEQSTRAIEVQNANVNGVGDLSLWEFSGNPVYFCSYDHFAGDDTTSVHVVIVNLETSYETQLSHLVFWLNFLKSLRPLQESIAYCGRPHTPLKVVLVGTHADLVNCPRGNTGEFAYGSGVHLIKEVRNRFGYDLDISDRLFVLDATAAQSKDMKLLRNHLLDLKNQITAVCPSMPVFCDKILSALPTWRKACGSVQLTSWQSFVADVRDQINPLASEDGVRAAAQQLHSMGEIHVFQSETVQDVVLLDPRWFGSAVLGRLLSPSDGSGPGGGGGGGGGGTGSLAGRALHHYRGRYATDELQALLGEAEAETDELLQLLEAMDICARDPDSGIAGMVTIPALIVQASDSLHRRWEDEHESAVFGGVRIQASEHTAPFPAGLFHKLQTGLCRCFPQASSPKGGGDDGKRVVGTNGGAVPPNSEPEAELRLWAGGARITGRSAEAIVFLAVNGQAVEIRVRGSESNRASCYELLEGVCSTAESLIAGTLPGLSITRHYLSPQQLKERVEPVMAYQPRDFHRARSQGEPWLSNPFGEYREDFPSLLCFGCPKLYARGSFGLDQPVSELNPHARRRLARLLDPQDPMGKDWCLLAMKLGLDELLPTLESRDGKSATESPTDRVLRHWASAERAAASAAAAAAAVAVTSNENHDSSPPPTTTTQQPLPQAGAGAATVGTLVSKLRELGRRDAADLLVRLTAVFRMNPDGTVTGQDSPAASSNTGTSYNSLYSSLSR</sequence>
<dbReference type="Pfam" id="PF00023">
    <property type="entry name" value="Ank"/>
    <property type="match status" value="1"/>
</dbReference>
<evidence type="ECO:0000256" key="2">
    <source>
        <dbReference type="ARBA" id="ARBA00012513"/>
    </source>
</evidence>
<comment type="catalytic activity">
    <reaction evidence="11">
        <text>L-threonyl-[protein] + ATP = O-phospho-L-threonyl-[protein] + ADP + H(+)</text>
        <dbReference type="Rhea" id="RHEA:46608"/>
        <dbReference type="Rhea" id="RHEA-COMP:11060"/>
        <dbReference type="Rhea" id="RHEA-COMP:11605"/>
        <dbReference type="ChEBI" id="CHEBI:15378"/>
        <dbReference type="ChEBI" id="CHEBI:30013"/>
        <dbReference type="ChEBI" id="CHEBI:30616"/>
        <dbReference type="ChEBI" id="CHEBI:61977"/>
        <dbReference type="ChEBI" id="CHEBI:456216"/>
        <dbReference type="EC" id="2.7.11.1"/>
    </reaction>
</comment>
<dbReference type="InterPro" id="IPR000488">
    <property type="entry name" value="Death_dom"/>
</dbReference>
<dbReference type="RefSeq" id="XP_032809220.1">
    <property type="nucleotide sequence ID" value="XM_032953329.1"/>
</dbReference>
<evidence type="ECO:0000259" key="18">
    <source>
        <dbReference type="PROSITE" id="PS50017"/>
    </source>
</evidence>
<evidence type="ECO:0000259" key="17">
    <source>
        <dbReference type="PROSITE" id="PS50011"/>
    </source>
</evidence>
<comment type="cofactor">
    <cofactor evidence="1">
        <name>Mg(2+)</name>
        <dbReference type="ChEBI" id="CHEBI:18420"/>
    </cofactor>
</comment>
<dbReference type="InterPro" id="IPR002110">
    <property type="entry name" value="Ankyrin_rpt"/>
</dbReference>
<dbReference type="PROSITE" id="PS00108">
    <property type="entry name" value="PROTEIN_KINASE_ST"/>
    <property type="match status" value="1"/>
</dbReference>
<feature type="repeat" description="ANK" evidence="14">
    <location>
        <begin position="482"/>
        <end position="514"/>
    </location>
</feature>
<feature type="domain" description="Protein kinase" evidence="17">
    <location>
        <begin position="17"/>
        <end position="280"/>
    </location>
</feature>
<feature type="compositionally biased region" description="Low complexity" evidence="16">
    <location>
        <begin position="1452"/>
        <end position="1465"/>
    </location>
</feature>
<evidence type="ECO:0000256" key="7">
    <source>
        <dbReference type="ARBA" id="ARBA00022737"/>
    </source>
</evidence>
<dbReference type="FunFam" id="1.25.40.20:FF:000832">
    <property type="entry name" value="Death-associated protein kinase 1"/>
    <property type="match status" value="1"/>
</dbReference>
<dbReference type="PROSITE" id="PS50017">
    <property type="entry name" value="DEATH_DOMAIN"/>
    <property type="match status" value="1"/>
</dbReference>
<evidence type="ECO:0000256" key="14">
    <source>
        <dbReference type="PROSITE-ProRule" id="PRU00023"/>
    </source>
</evidence>
<dbReference type="PROSITE" id="PS50088">
    <property type="entry name" value="ANK_REPEAT"/>
    <property type="match status" value="8"/>
</dbReference>
<evidence type="ECO:0000256" key="13">
    <source>
        <dbReference type="ARBA" id="ARBA00060827"/>
    </source>
</evidence>
<keyword evidence="6" id="KW-0053">Apoptosis</keyword>
<dbReference type="RefSeq" id="XP_032809219.1">
    <property type="nucleotide sequence ID" value="XM_032953328.1"/>
</dbReference>
<dbReference type="SUPFAM" id="SSF52540">
    <property type="entry name" value="P-loop containing nucleoside triphosphate hydrolases"/>
    <property type="match status" value="1"/>
</dbReference>
<comment type="catalytic activity">
    <reaction evidence="12">
        <text>L-seryl-[protein] + ATP = O-phospho-L-seryl-[protein] + ADP + H(+)</text>
        <dbReference type="Rhea" id="RHEA:17989"/>
        <dbReference type="Rhea" id="RHEA-COMP:9863"/>
        <dbReference type="Rhea" id="RHEA-COMP:11604"/>
        <dbReference type="ChEBI" id="CHEBI:15378"/>
        <dbReference type="ChEBI" id="CHEBI:29999"/>
        <dbReference type="ChEBI" id="CHEBI:30616"/>
        <dbReference type="ChEBI" id="CHEBI:83421"/>
        <dbReference type="ChEBI" id="CHEBI:456216"/>
        <dbReference type="EC" id="2.7.11.1"/>
    </reaction>
</comment>
<feature type="repeat" description="ANK" evidence="14">
    <location>
        <begin position="383"/>
        <end position="415"/>
    </location>
</feature>
<evidence type="ECO:0000256" key="16">
    <source>
        <dbReference type="SAM" id="MobiDB-lite"/>
    </source>
</evidence>
<evidence type="ECO:0000256" key="3">
    <source>
        <dbReference type="ARBA" id="ARBA00022527"/>
    </source>
</evidence>
<keyword evidence="7" id="KW-0677">Repeat</keyword>
<dbReference type="GO" id="GO:0006915">
    <property type="term" value="P:apoptotic process"/>
    <property type="evidence" value="ECO:0007669"/>
    <property type="project" value="UniProtKB-KW"/>
</dbReference>
<evidence type="ECO:0000256" key="6">
    <source>
        <dbReference type="ARBA" id="ARBA00022703"/>
    </source>
</evidence>
<keyword evidence="14" id="KW-0040">ANK repeat</keyword>
<evidence type="ECO:0000313" key="23">
    <source>
        <dbReference type="RefSeq" id="XP_032809220.1"/>
    </source>
</evidence>
<dbReference type="GeneID" id="116941936"/>
<evidence type="ECO:0000256" key="5">
    <source>
        <dbReference type="ARBA" id="ARBA00022679"/>
    </source>
</evidence>
<dbReference type="CTD" id="1612"/>
<evidence type="ECO:0000256" key="9">
    <source>
        <dbReference type="ARBA" id="ARBA00022777"/>
    </source>
</evidence>
<reference evidence="21 22" key="1">
    <citation type="submission" date="2025-04" db="UniProtKB">
        <authorList>
            <consortium name="RefSeq"/>
        </authorList>
    </citation>
    <scope>IDENTIFICATION</scope>
    <source>
        <tissue evidence="21 22">Sperm</tissue>
    </source>
</reference>
<evidence type="ECO:0000313" key="22">
    <source>
        <dbReference type="RefSeq" id="XP_032809219.1"/>
    </source>
</evidence>
<dbReference type="Pfam" id="PF12796">
    <property type="entry name" value="Ank_2"/>
    <property type="match status" value="3"/>
</dbReference>
<keyword evidence="20" id="KW-1185">Reference proteome</keyword>
<protein>
    <recommendedName>
        <fullName evidence="2">non-specific serine/threonine protein kinase</fullName>
        <ecNumber evidence="2">2.7.11.1</ecNumber>
    </recommendedName>
</protein>
<dbReference type="SUPFAM" id="SSF56112">
    <property type="entry name" value="Protein kinase-like (PK-like)"/>
    <property type="match status" value="1"/>
</dbReference>
<evidence type="ECO:0000259" key="19">
    <source>
        <dbReference type="PROSITE" id="PS51424"/>
    </source>
</evidence>
<keyword evidence="5" id="KW-0808">Transferase</keyword>
<dbReference type="GO" id="GO:0005525">
    <property type="term" value="F:GTP binding"/>
    <property type="evidence" value="ECO:0007669"/>
    <property type="project" value="UniProtKB-KW"/>
</dbReference>
<keyword evidence="3" id="KW-0723">Serine/threonine-protein kinase</keyword>
<dbReference type="InterPro" id="IPR000719">
    <property type="entry name" value="Prot_kinase_dom"/>
</dbReference>
<feature type="repeat" description="ANK" evidence="14">
    <location>
        <begin position="449"/>
        <end position="481"/>
    </location>
</feature>
<evidence type="ECO:0000256" key="15">
    <source>
        <dbReference type="PROSITE-ProRule" id="PRU10141"/>
    </source>
</evidence>
<dbReference type="SMART" id="SM00005">
    <property type="entry name" value="DEATH"/>
    <property type="match status" value="1"/>
</dbReference>
<evidence type="ECO:0000256" key="10">
    <source>
        <dbReference type="ARBA" id="ARBA00022840"/>
    </source>
</evidence>
<dbReference type="GO" id="GO:0045087">
    <property type="term" value="P:innate immune response"/>
    <property type="evidence" value="ECO:0007669"/>
    <property type="project" value="UniProtKB-ARBA"/>
</dbReference>
<feature type="repeat" description="ANK" evidence="14">
    <location>
        <begin position="515"/>
        <end position="547"/>
    </location>
</feature>
<feature type="domain" description="Roc" evidence="19">
    <location>
        <begin position="687"/>
        <end position="964"/>
    </location>
</feature>
<gene>
    <name evidence="21 22 23" type="primary">DAPK1</name>
</gene>
<feature type="repeat" description="ANK" evidence="14">
    <location>
        <begin position="548"/>
        <end position="572"/>
    </location>
</feature>
<dbReference type="PROSITE" id="PS50011">
    <property type="entry name" value="PROTEIN_KINASE_DOM"/>
    <property type="match status" value="1"/>
</dbReference>
<dbReference type="Gene3D" id="1.25.40.20">
    <property type="entry name" value="Ankyrin repeat-containing domain"/>
    <property type="match status" value="3"/>
</dbReference>
<dbReference type="Gene3D" id="3.30.200.20">
    <property type="entry name" value="Phosphorylase Kinase, domain 1"/>
    <property type="match status" value="1"/>
</dbReference>
<feature type="repeat" description="ANK" evidence="14">
    <location>
        <begin position="615"/>
        <end position="647"/>
    </location>
</feature>
<feature type="region of interest" description="Disordered" evidence="16">
    <location>
        <begin position="1435"/>
        <end position="1465"/>
    </location>
</feature>
<dbReference type="InterPro" id="IPR036770">
    <property type="entry name" value="Ankyrin_rpt-contain_sf"/>
</dbReference>
<dbReference type="InterPro" id="IPR017441">
    <property type="entry name" value="Protein_kinase_ATP_BS"/>
</dbReference>
<evidence type="ECO:0000256" key="4">
    <source>
        <dbReference type="ARBA" id="ARBA00022553"/>
    </source>
</evidence>
<dbReference type="GO" id="GO:0005737">
    <property type="term" value="C:cytoplasm"/>
    <property type="evidence" value="ECO:0007669"/>
    <property type="project" value="TreeGrafter"/>
</dbReference>
<dbReference type="Gene3D" id="1.10.533.10">
    <property type="entry name" value="Death Domain, Fas"/>
    <property type="match status" value="1"/>
</dbReference>
<dbReference type="GO" id="GO:0005524">
    <property type="term" value="F:ATP binding"/>
    <property type="evidence" value="ECO:0007669"/>
    <property type="project" value="UniProtKB-UniRule"/>
</dbReference>
<evidence type="ECO:0000256" key="8">
    <source>
        <dbReference type="ARBA" id="ARBA00022741"/>
    </source>
</evidence>
<dbReference type="InterPro" id="IPR011029">
    <property type="entry name" value="DEATH-like_dom_sf"/>
</dbReference>
<dbReference type="SMART" id="SM00220">
    <property type="entry name" value="S_TKc"/>
    <property type="match status" value="1"/>
</dbReference>
<accession>A0AAJ7T2J6</accession>
<dbReference type="GO" id="GO:0043065">
    <property type="term" value="P:positive regulation of apoptotic process"/>
    <property type="evidence" value="ECO:0007669"/>
    <property type="project" value="TreeGrafter"/>
</dbReference>
<dbReference type="GO" id="GO:0005634">
    <property type="term" value="C:nucleus"/>
    <property type="evidence" value="ECO:0007669"/>
    <property type="project" value="TreeGrafter"/>
</dbReference>
<dbReference type="GO" id="GO:0071345">
    <property type="term" value="P:cellular response to cytokine stimulus"/>
    <property type="evidence" value="ECO:0007669"/>
    <property type="project" value="UniProtKB-ARBA"/>
</dbReference>
<dbReference type="Pfam" id="PF00531">
    <property type="entry name" value="Death"/>
    <property type="match status" value="1"/>
</dbReference>
<feature type="repeat" description="ANK" evidence="14">
    <location>
        <begin position="416"/>
        <end position="448"/>
    </location>
</feature>
<name>A0AAJ7T2J6_PETMA</name>
<dbReference type="InterPro" id="IPR027417">
    <property type="entry name" value="P-loop_NTPase"/>
</dbReference>
<evidence type="ECO:0000256" key="11">
    <source>
        <dbReference type="ARBA" id="ARBA00047899"/>
    </source>
</evidence>
<dbReference type="GO" id="GO:0035556">
    <property type="term" value="P:intracellular signal transduction"/>
    <property type="evidence" value="ECO:0007669"/>
    <property type="project" value="TreeGrafter"/>
</dbReference>
<dbReference type="EC" id="2.7.11.1" evidence="2"/>
<keyword evidence="4" id="KW-0597">Phosphoprotein</keyword>
<feature type="compositionally biased region" description="Polar residues" evidence="16">
    <location>
        <begin position="1500"/>
        <end position="1527"/>
    </location>
</feature>
<dbReference type="RefSeq" id="XP_032809218.1">
    <property type="nucleotide sequence ID" value="XM_032953327.1"/>
</dbReference>
<dbReference type="FunFam" id="3.30.200.20:FF:000110">
    <property type="entry name" value="Death-associated kinase 3, isoform CRA_a"/>
    <property type="match status" value="1"/>
</dbReference>